<evidence type="ECO:0000256" key="3">
    <source>
        <dbReference type="ARBA" id="ARBA00011233"/>
    </source>
</evidence>
<evidence type="ECO:0000256" key="5">
    <source>
        <dbReference type="ARBA" id="ARBA00023277"/>
    </source>
</evidence>
<reference evidence="7" key="2">
    <citation type="submission" date="2015-11" db="EMBL/GenBank/DDBJ databases">
        <authorList>
            <person name="Zhang Y."/>
            <person name="Guo Z."/>
        </authorList>
    </citation>
    <scope>NUCLEOTIDE SEQUENCE</scope>
    <source>
        <strain evidence="7">1</strain>
    </source>
</reference>
<evidence type="ECO:0000256" key="4">
    <source>
        <dbReference type="ARBA" id="ARBA00023239"/>
    </source>
</evidence>
<evidence type="ECO:0000313" key="6">
    <source>
        <dbReference type="EMBL" id="BAR98580.1"/>
    </source>
</evidence>
<dbReference type="Gene3D" id="3.20.20.70">
    <property type="entry name" value="Aldolase class I"/>
    <property type="match status" value="1"/>
</dbReference>
<dbReference type="PATRIC" id="fig|1079.6.peg.355"/>
<dbReference type="GO" id="GO:0008674">
    <property type="term" value="F:2-dehydro-3-deoxy-6-phosphogalactonate aldolase activity"/>
    <property type="evidence" value="ECO:0007669"/>
    <property type="project" value="UniProtKB-EC"/>
</dbReference>
<reference evidence="8" key="3">
    <citation type="journal article" date="2016" name="Genome Announc.">
        <title>Revised genome sequence of the purple photosynthetic bacterium Blastochloris viridis.</title>
        <authorList>
            <person name="Liu L.N."/>
            <person name="Faulkner M."/>
            <person name="Liu X."/>
            <person name="Huang F."/>
            <person name="Darby A.C."/>
            <person name="Hall N."/>
        </authorList>
    </citation>
    <scope>NUCLEOTIDE SEQUENCE [LARGE SCALE GENOMIC DNA]</scope>
    <source>
        <strain evidence="8">ATCC 19567 / DSM 133 / F</strain>
    </source>
</reference>
<evidence type="ECO:0000313" key="7">
    <source>
        <dbReference type="EMBL" id="CUU44076.1"/>
    </source>
</evidence>
<dbReference type="InterPro" id="IPR013785">
    <property type="entry name" value="Aldolase_TIM"/>
</dbReference>
<dbReference type="STRING" id="1079.BVIR_356"/>
<dbReference type="OrthoDB" id="7204076at2"/>
<evidence type="ECO:0000256" key="1">
    <source>
        <dbReference type="ARBA" id="ARBA00004761"/>
    </source>
</evidence>
<dbReference type="EMBL" id="AP014854">
    <property type="protein sequence ID" value="BAR98580.1"/>
    <property type="molecule type" value="Genomic_DNA"/>
</dbReference>
<organism evidence="7 8">
    <name type="scientific">Blastochloris viridis</name>
    <name type="common">Rhodopseudomonas viridis</name>
    <dbReference type="NCBI Taxonomy" id="1079"/>
    <lineage>
        <taxon>Bacteria</taxon>
        <taxon>Pseudomonadati</taxon>
        <taxon>Pseudomonadota</taxon>
        <taxon>Alphaproteobacteria</taxon>
        <taxon>Hyphomicrobiales</taxon>
        <taxon>Blastochloridaceae</taxon>
        <taxon>Blastochloris</taxon>
    </lineage>
</organism>
<comment type="similarity">
    <text evidence="2">Belongs to the KHG/KDPG aldolase family.</text>
</comment>
<dbReference type="Proteomes" id="UP000065734">
    <property type="component" value="Chromosome I"/>
</dbReference>
<evidence type="ECO:0000313" key="8">
    <source>
        <dbReference type="Proteomes" id="UP000065734"/>
    </source>
</evidence>
<dbReference type="CDD" id="cd00452">
    <property type="entry name" value="KDPG_aldolase"/>
    <property type="match status" value="1"/>
</dbReference>
<evidence type="ECO:0000256" key="2">
    <source>
        <dbReference type="ARBA" id="ARBA00006906"/>
    </source>
</evidence>
<keyword evidence="4 7" id="KW-0456">Lyase</keyword>
<dbReference type="KEGG" id="bvr:BVIR_356"/>
<dbReference type="NCBIfam" id="NF006600">
    <property type="entry name" value="PRK09140.1"/>
    <property type="match status" value="1"/>
</dbReference>
<dbReference type="PANTHER" id="PTHR30246:SF1">
    <property type="entry name" value="2-DEHYDRO-3-DEOXY-6-PHOSPHOGALACTONATE ALDOLASE-RELATED"/>
    <property type="match status" value="1"/>
</dbReference>
<protein>
    <submittedName>
        <fullName evidence="7">2-dehydro-3-deoxy-6-phosphogalactonate aldolase</fullName>
        <ecNumber evidence="7">4.1.2.21</ecNumber>
    </submittedName>
    <submittedName>
        <fullName evidence="6">2-dehydro-3-deoxyphosphogalactonate aldolase</fullName>
    </submittedName>
</protein>
<comment type="pathway">
    <text evidence="1">Carbohydrate acid metabolism.</text>
</comment>
<dbReference type="EC" id="4.1.2.21" evidence="7"/>
<dbReference type="RefSeq" id="WP_055038601.1">
    <property type="nucleotide sequence ID" value="NZ_AP014854.2"/>
</dbReference>
<accession>A0A0H5B8P6</accession>
<keyword evidence="5" id="KW-0119">Carbohydrate metabolism</keyword>
<comment type="subunit">
    <text evidence="3">Homotrimer.</text>
</comment>
<dbReference type="SUPFAM" id="SSF51569">
    <property type="entry name" value="Aldolase"/>
    <property type="match status" value="1"/>
</dbReference>
<reference evidence="6" key="1">
    <citation type="journal article" date="2015" name="Genome Announc.">
        <title>Complete Genome Sequence of the Bacteriochlorophyll b-Producing Photosynthetic Bacterium Blastochloris viridis.</title>
        <authorList>
            <person name="Tsukatani Y."/>
            <person name="Hirose Y."/>
            <person name="Harada J."/>
            <person name="Misawa N."/>
            <person name="Mori K."/>
            <person name="Inoue K."/>
            <person name="Tamiaki H."/>
        </authorList>
    </citation>
    <scope>NUCLEOTIDE SEQUENCE [LARGE SCALE GENOMIC DNA]</scope>
    <source>
        <strain evidence="6">DSM 133</strain>
    </source>
</reference>
<dbReference type="Pfam" id="PF01081">
    <property type="entry name" value="Aldolase"/>
    <property type="match status" value="1"/>
</dbReference>
<dbReference type="InterPro" id="IPR000887">
    <property type="entry name" value="Aldlse_KDPG_KHG"/>
</dbReference>
<dbReference type="EMBL" id="LN907867">
    <property type="protein sequence ID" value="CUU44076.1"/>
    <property type="molecule type" value="Genomic_DNA"/>
</dbReference>
<dbReference type="AlphaFoldDB" id="A0A0H5B8P6"/>
<dbReference type="PANTHER" id="PTHR30246">
    <property type="entry name" value="2-KETO-3-DEOXY-6-PHOSPHOGLUCONATE ALDOLASE"/>
    <property type="match status" value="1"/>
</dbReference>
<name>A0A0H5B8P6_BLAVI</name>
<proteinExistence type="inferred from homology"/>
<sequence>MALTFDAALAACPLIAILRGVTPEEVVPIGKVLVEAGFCIMQVPLTTPDSLHSIRRLVDAFGESTVIGAGAVVNERQVTDVARVGGRLIDCPSFDETVVRLTKKYGLAGMPGVATPSELFAATALGATTIKLFPAEMIRPEVVKSLRVVVPPSIKLVPAGGITPESMAPYFAAGANGFGLGAALYAAGRTPAEVAARAAAFQSALAALQEAA</sequence>
<gene>
    <name evidence="7" type="primary">dgoA</name>
    <name evidence="6" type="ORF">BV133_987</name>
    <name evidence="7" type="ORF">BVIRIDIS_31230</name>
</gene>
<keyword evidence="8" id="KW-1185">Reference proteome</keyword>